<dbReference type="PANTHER" id="PTHR22146:SF17">
    <property type="entry name" value="PROTEIN FAM166B-LIKE PROTEIN"/>
    <property type="match status" value="1"/>
</dbReference>
<evidence type="ECO:0000313" key="8">
    <source>
        <dbReference type="EMBL" id="KRT82766.1"/>
    </source>
</evidence>
<evidence type="ECO:0000256" key="2">
    <source>
        <dbReference type="ARBA" id="ARBA00022490"/>
    </source>
</evidence>
<proteinExistence type="inferred from homology"/>
<comment type="subcellular location">
    <subcellularLocation>
        <location evidence="1">Cytoplasm</location>
        <location evidence="1">Cytoskeleton</location>
        <location evidence="1">Cilium axoneme</location>
    </subcellularLocation>
</comment>
<keyword evidence="2" id="KW-0963">Cytoplasm</keyword>
<dbReference type="Proteomes" id="UP000051574">
    <property type="component" value="Unassembled WGS sequence"/>
</dbReference>
<keyword evidence="4" id="KW-0966">Cell projection</keyword>
<dbReference type="GO" id="GO:0015630">
    <property type="term" value="C:microtubule cytoskeleton"/>
    <property type="evidence" value="ECO:0007669"/>
    <property type="project" value="UniProtKB-ARBA"/>
</dbReference>
<feature type="domain" description="Ciliary microtubule inner protein 2A-C-like" evidence="7">
    <location>
        <begin position="13"/>
        <end position="40"/>
    </location>
</feature>
<reference evidence="8 9" key="1">
    <citation type="submission" date="2015-09" db="EMBL/GenBank/DDBJ databases">
        <title>Draft genome of the scarab beetle Oryctes borbonicus.</title>
        <authorList>
            <person name="Meyer J.M."/>
            <person name="Markov G.V."/>
            <person name="Baskaran P."/>
            <person name="Herrmann M."/>
            <person name="Sommer R.J."/>
            <person name="Roedelsperger C."/>
        </authorList>
    </citation>
    <scope>NUCLEOTIDE SEQUENCE [LARGE SCALE GENOMIC DNA]</scope>
    <source>
        <strain evidence="8">OB123</strain>
        <tissue evidence="8">Whole animal</tissue>
    </source>
</reference>
<comment type="similarity">
    <text evidence="5">Belongs to the CIMIP2 family.</text>
</comment>
<dbReference type="GO" id="GO:0005930">
    <property type="term" value="C:axoneme"/>
    <property type="evidence" value="ECO:0007669"/>
    <property type="project" value="UniProtKB-SubCell"/>
</dbReference>
<feature type="compositionally biased region" description="Basic and acidic residues" evidence="6">
    <location>
        <begin position="153"/>
        <end position="171"/>
    </location>
</feature>
<evidence type="ECO:0000256" key="6">
    <source>
        <dbReference type="SAM" id="MobiDB-lite"/>
    </source>
</evidence>
<evidence type="ECO:0000259" key="7">
    <source>
        <dbReference type="Pfam" id="PF10629"/>
    </source>
</evidence>
<evidence type="ECO:0000256" key="3">
    <source>
        <dbReference type="ARBA" id="ARBA00023212"/>
    </source>
</evidence>
<comment type="caution">
    <text evidence="8">The sequence shown here is derived from an EMBL/GenBank/DDBJ whole genome shotgun (WGS) entry which is preliminary data.</text>
</comment>
<feature type="region of interest" description="Disordered" evidence="6">
    <location>
        <begin position="144"/>
        <end position="171"/>
    </location>
</feature>
<dbReference type="AlphaFoldDB" id="A0A0T6B6F8"/>
<dbReference type="OrthoDB" id="8181742at2759"/>
<evidence type="ECO:0000256" key="1">
    <source>
        <dbReference type="ARBA" id="ARBA00004430"/>
    </source>
</evidence>
<evidence type="ECO:0000313" key="9">
    <source>
        <dbReference type="Proteomes" id="UP000051574"/>
    </source>
</evidence>
<accession>A0A0T6B6F8</accession>
<protein>
    <recommendedName>
        <fullName evidence="7">Ciliary microtubule inner protein 2A-C-like domain-containing protein</fullName>
    </recommendedName>
</protein>
<keyword evidence="9" id="KW-1185">Reference proteome</keyword>
<dbReference type="PANTHER" id="PTHR22146">
    <property type="entry name" value="CAT EYE SYNDROME CRITICAL REGION PROTEIN 6"/>
    <property type="match status" value="1"/>
</dbReference>
<dbReference type="Pfam" id="PF10629">
    <property type="entry name" value="CMI2B-like"/>
    <property type="match status" value="1"/>
</dbReference>
<sequence>MKDYALASKYRCPKYIIGYTGFIPTLNFRYGKSYGRSADDSMCEFSENLRRLKEGRQNKERMYRASTAPKMRPLRQEDEVNRVLKEYEEKCKFSAKEISPDCPPIAGYTGHIPKVKGNEESLSQRYNIVVKRGLNLLKQEREKRGALQKVHSKITDVVKEQEQPYRSKDSQ</sequence>
<evidence type="ECO:0000256" key="5">
    <source>
        <dbReference type="ARBA" id="ARBA00035661"/>
    </source>
</evidence>
<keyword evidence="3" id="KW-0206">Cytoskeleton</keyword>
<evidence type="ECO:0000256" key="4">
    <source>
        <dbReference type="ARBA" id="ARBA00023273"/>
    </source>
</evidence>
<dbReference type="InterPro" id="IPR018902">
    <property type="entry name" value="CMI2A-C-like_dom"/>
</dbReference>
<name>A0A0T6B6F8_9SCAR</name>
<gene>
    <name evidence="8" type="ORF">AMK59_3145</name>
</gene>
<organism evidence="8 9">
    <name type="scientific">Oryctes borbonicus</name>
    <dbReference type="NCBI Taxonomy" id="1629725"/>
    <lineage>
        <taxon>Eukaryota</taxon>
        <taxon>Metazoa</taxon>
        <taxon>Ecdysozoa</taxon>
        <taxon>Arthropoda</taxon>
        <taxon>Hexapoda</taxon>
        <taxon>Insecta</taxon>
        <taxon>Pterygota</taxon>
        <taxon>Neoptera</taxon>
        <taxon>Endopterygota</taxon>
        <taxon>Coleoptera</taxon>
        <taxon>Polyphaga</taxon>
        <taxon>Scarabaeiformia</taxon>
        <taxon>Scarabaeidae</taxon>
        <taxon>Dynastinae</taxon>
        <taxon>Oryctes</taxon>
    </lineage>
</organism>
<dbReference type="EMBL" id="LJIG01009595">
    <property type="protein sequence ID" value="KRT82766.1"/>
    <property type="molecule type" value="Genomic_DNA"/>
</dbReference>